<feature type="signal peptide" evidence="2">
    <location>
        <begin position="1"/>
        <end position="20"/>
    </location>
</feature>
<feature type="compositionally biased region" description="Basic residues" evidence="1">
    <location>
        <begin position="28"/>
        <end position="43"/>
    </location>
</feature>
<feature type="compositionally biased region" description="Basic and acidic residues" evidence="1">
    <location>
        <begin position="76"/>
        <end position="85"/>
    </location>
</feature>
<feature type="chain" id="PRO_5042576605" evidence="2">
    <location>
        <begin position="21"/>
        <end position="96"/>
    </location>
</feature>
<evidence type="ECO:0000313" key="3">
    <source>
        <dbReference type="EnsemblMetazoa" id="ENSAATROPP008733"/>
    </source>
</evidence>
<evidence type="ECO:0000313" key="4">
    <source>
        <dbReference type="Proteomes" id="UP000075880"/>
    </source>
</evidence>
<evidence type="ECO:0000256" key="2">
    <source>
        <dbReference type="SAM" id="SignalP"/>
    </source>
</evidence>
<evidence type="ECO:0000256" key="1">
    <source>
        <dbReference type="SAM" id="MobiDB-lite"/>
    </source>
</evidence>
<organism evidence="3 4">
    <name type="scientific">Anopheles atroparvus</name>
    <name type="common">European mosquito</name>
    <dbReference type="NCBI Taxonomy" id="41427"/>
    <lineage>
        <taxon>Eukaryota</taxon>
        <taxon>Metazoa</taxon>
        <taxon>Ecdysozoa</taxon>
        <taxon>Arthropoda</taxon>
        <taxon>Hexapoda</taxon>
        <taxon>Insecta</taxon>
        <taxon>Pterygota</taxon>
        <taxon>Neoptera</taxon>
        <taxon>Endopterygota</taxon>
        <taxon>Diptera</taxon>
        <taxon>Nematocera</taxon>
        <taxon>Culicoidea</taxon>
        <taxon>Culicidae</taxon>
        <taxon>Anophelinae</taxon>
        <taxon>Anopheles</taxon>
    </lineage>
</organism>
<protein>
    <submittedName>
        <fullName evidence="3">Uncharacterized protein</fullName>
    </submittedName>
</protein>
<keyword evidence="4" id="KW-1185">Reference proteome</keyword>
<sequence>MARLMFILLCSFAFASAVSGAYGAQKPSGHHQHQAPVQHHHPSPVHTQPHVNHESVQHGHYAKVHYPAEPVVAHPKVPEKHDHHASSHQPNKGYHH</sequence>
<name>A0AAG5DDD1_ANOAO</name>
<proteinExistence type="predicted"/>
<dbReference type="AlphaFoldDB" id="A0AAG5DDD1"/>
<dbReference type="EnsemblMetazoa" id="ENSAATROPT009645">
    <property type="protein sequence ID" value="ENSAATROPP008733"/>
    <property type="gene ID" value="ENSAATROPG007858"/>
</dbReference>
<dbReference type="Proteomes" id="UP000075880">
    <property type="component" value="Unassembled WGS sequence"/>
</dbReference>
<keyword evidence="2" id="KW-0732">Signal</keyword>
<accession>A0AAG5DDD1</accession>
<reference evidence="3" key="1">
    <citation type="submission" date="2024-04" db="UniProtKB">
        <authorList>
            <consortium name="EnsemblMetazoa"/>
        </authorList>
    </citation>
    <scope>IDENTIFICATION</scope>
    <source>
        <strain evidence="3">EBRO</strain>
    </source>
</reference>
<feature type="region of interest" description="Disordered" evidence="1">
    <location>
        <begin position="22"/>
        <end position="96"/>
    </location>
</feature>